<dbReference type="Gene3D" id="2.60.40.2030">
    <property type="match status" value="1"/>
</dbReference>
<dbReference type="SUPFAM" id="SSF103647">
    <property type="entry name" value="TSP type-3 repeat"/>
    <property type="match status" value="1"/>
</dbReference>
<evidence type="ECO:0008006" key="5">
    <source>
        <dbReference type="Google" id="ProtNLM"/>
    </source>
</evidence>
<dbReference type="PROSITE" id="PS51257">
    <property type="entry name" value="PROKAR_LIPOPROTEIN"/>
    <property type="match status" value="1"/>
</dbReference>
<dbReference type="InterPro" id="IPR028974">
    <property type="entry name" value="TSP_type-3_rpt"/>
</dbReference>
<protein>
    <recommendedName>
        <fullName evidence="5">Calx-beta domain-containing protein</fullName>
    </recommendedName>
</protein>
<dbReference type="InterPro" id="IPR008969">
    <property type="entry name" value="CarboxyPept-like_regulatory"/>
</dbReference>
<dbReference type="InterPro" id="IPR008964">
    <property type="entry name" value="Invasin/intimin_cell_adhesion"/>
</dbReference>
<dbReference type="RefSeq" id="WP_191100409.1">
    <property type="nucleotide sequence ID" value="NZ_JACXXF010000007.1"/>
</dbReference>
<evidence type="ECO:0000313" key="3">
    <source>
        <dbReference type="EMBL" id="MBD3864277.1"/>
    </source>
</evidence>
<reference evidence="3 4" key="1">
    <citation type="submission" date="2020-09" db="EMBL/GenBank/DDBJ databases">
        <title>Bacillus nautilus sp. nov., Chryseoglobus crepusculi sp. nov, and Psychrobacter noctis sp. nov., isolated from deep-sea sponges from the equatorial Atlantic.</title>
        <authorList>
            <person name="Stennett H.L."/>
            <person name="Williams S.E."/>
        </authorList>
    </citation>
    <scope>NUCLEOTIDE SEQUENCE [LARGE SCALE GENOMIC DNA]</scope>
    <source>
        <strain evidence="3 4">28M-24</strain>
    </source>
</reference>
<evidence type="ECO:0000256" key="2">
    <source>
        <dbReference type="SAM" id="SignalP"/>
    </source>
</evidence>
<proteinExistence type="predicted"/>
<dbReference type="SUPFAM" id="SSF49464">
    <property type="entry name" value="Carboxypeptidase regulatory domain-like"/>
    <property type="match status" value="1"/>
</dbReference>
<sequence>MKKLKFIVPLLVVLLIFSCEKDNNIPLNQQQVDGLAGNPFLENFGDSIEARFMGSVINEEGNPIVGANITIGNMMAITDANGVFSIESTTVYEKFAYIKASKNGFIDGSRSLVPTSGVNQVVIMLLDADPNATIGAGQPFNIGLPNGTSVNFTGDFQTANGFEYLGNVQVVLKHLNPDNEAMALQMPGALIAENTSGDLQALETYGMIAVKLIGENGEELNIAEGTTAELKIPLPTNATNPPETIPLWYFDETYGYWKEEGTATLQGDKYVGEVSHFSFWNCDIAFDTVQLCVTIVDDNNNPLPNTIVQLQRDSVSWTSASTGYTNANGEVCGIIPANETLTLTIPDFGCVDNDYSESVGPFDSDTNITITVSDSNAQTTNLTGVFNDCSGTLATNGYVYLNYNDSVAIIPITDGTLDLSIDYCLTDTEYAMQFFDLDNNQSTTIVTGNFTTPVTDLGAQMSCTTLLDADADGVLDFNEDLNANGDYTDDDTDQDGTPDYLDVDDDGDGIDTIDEDYDSDGDPMNNDSDGDSIPDYLDNLDVLIYATEVSGTGCIPSLIYDFDSIVSQVYFELINNTYTFYLTEADALADVNPLASPFIDDGNTQIIYVKAVNTITNQFDIAEVYLYLEFLDTDGDGLTDCEETSGIDSDFSDCSPNGNITDPNVADSDGDGFDDCIEATNGTNPNDATSVPTSPSIIVNDQTVTEGDIVEYAFTLSSPAIDNIVINFEIVSAEVDFDDYQIEGIYGNNNINITIEAGSTSGVFAIVITDDTEVEGTEDFTVVGTLISGSASAIGEATISIIDND</sequence>
<comment type="caution">
    <text evidence="3">The sequence shown here is derived from an EMBL/GenBank/DDBJ whole genome shotgun (WGS) entry which is preliminary data.</text>
</comment>
<evidence type="ECO:0000256" key="1">
    <source>
        <dbReference type="SAM" id="MobiDB-lite"/>
    </source>
</evidence>
<organism evidence="3 4">
    <name type="scientific">Olleya marilimosa</name>
    <dbReference type="NCBI Taxonomy" id="272164"/>
    <lineage>
        <taxon>Bacteria</taxon>
        <taxon>Pseudomonadati</taxon>
        <taxon>Bacteroidota</taxon>
        <taxon>Flavobacteriia</taxon>
        <taxon>Flavobacteriales</taxon>
        <taxon>Flavobacteriaceae</taxon>
    </lineage>
</organism>
<feature type="region of interest" description="Disordered" evidence="1">
    <location>
        <begin position="482"/>
        <end position="530"/>
    </location>
</feature>
<accession>A0ABR8M171</accession>
<dbReference type="EMBL" id="JACXXH010000007">
    <property type="protein sequence ID" value="MBD3864277.1"/>
    <property type="molecule type" value="Genomic_DNA"/>
</dbReference>
<dbReference type="InterPro" id="IPR038081">
    <property type="entry name" value="CalX-like_sf"/>
</dbReference>
<dbReference type="Gene3D" id="4.10.1080.10">
    <property type="entry name" value="TSP type-3 repeat"/>
    <property type="match status" value="1"/>
</dbReference>
<feature type="compositionally biased region" description="Acidic residues" evidence="1">
    <location>
        <begin position="487"/>
        <end position="521"/>
    </location>
</feature>
<evidence type="ECO:0000313" key="4">
    <source>
        <dbReference type="Proteomes" id="UP000627521"/>
    </source>
</evidence>
<keyword evidence="4" id="KW-1185">Reference proteome</keyword>
<dbReference type="Proteomes" id="UP000627521">
    <property type="component" value="Unassembled WGS sequence"/>
</dbReference>
<feature type="chain" id="PRO_5047249240" description="Calx-beta domain-containing protein" evidence="2">
    <location>
        <begin position="22"/>
        <end position="805"/>
    </location>
</feature>
<keyword evidence="2" id="KW-0732">Signal</keyword>
<gene>
    <name evidence="3" type="ORF">IEG06_12530</name>
</gene>
<dbReference type="SUPFAM" id="SSF141072">
    <property type="entry name" value="CalX-like"/>
    <property type="match status" value="1"/>
</dbReference>
<feature type="signal peptide" evidence="2">
    <location>
        <begin position="1"/>
        <end position="21"/>
    </location>
</feature>
<dbReference type="SUPFAM" id="SSF49373">
    <property type="entry name" value="Invasin/intimin cell-adhesion fragments"/>
    <property type="match status" value="1"/>
</dbReference>
<name>A0ABR8M171_9FLAO</name>